<dbReference type="Gene3D" id="3.30.110.90">
    <property type="entry name" value="Amidohydrolase"/>
    <property type="match status" value="1"/>
</dbReference>
<dbReference type="Gene3D" id="3.40.50.10910">
    <property type="entry name" value="Amidohydrolase"/>
    <property type="match status" value="1"/>
</dbReference>
<dbReference type="SUPFAM" id="SSF51338">
    <property type="entry name" value="Composite domain of metallo-dependent hydrolases"/>
    <property type="match status" value="1"/>
</dbReference>
<dbReference type="RefSeq" id="WP_395819414.1">
    <property type="nucleotide sequence ID" value="NZ_CP043494.1"/>
</dbReference>
<evidence type="ECO:0000256" key="1">
    <source>
        <dbReference type="SAM" id="SignalP"/>
    </source>
</evidence>
<evidence type="ECO:0000313" key="3">
    <source>
        <dbReference type="EMBL" id="WNG45167.1"/>
    </source>
</evidence>
<sequence>MKPRFAPFVHTLAALVFCAALGCAHAPSPTPSPPVVVLEGARVFDGEAVSGPMTVVLEGERIRAVGPRGSLQVPAGARVVDYSGKTIIPGLIAAHSHVGNVSGVDTGRRFYTRENITRQLARYVEYGVTTVNSLGLNPPLFYSLRRELNAHAGGADLYGAGPGIGAPLGTPPARGMGLEDDQVARPETPEAARAAVQDMARQGADMVKLWVDSLGGSVPKLSPDIYRAAIDEAHRQGLRVFAHIHDLEDARALVDAGVDVLGHGVRNAPVDDAFVQAMKARGVWYIATINLDEANYVYAEHPSWMDEPFFRAAVDPALQRRFDDSTWQRETLAGPGAEKARKAVKLNLENLRTLHQAGVRIGFGTDSGAMPQRIPGFAEHRELELMTQAGLTPAQALRAATRDSAELLGLKDRGAVAPGLVADLVVLDADPTQDIRNTRRIHAVWRRGVQVTRLAEPLDGQTVRP</sequence>
<feature type="domain" description="Amidohydrolase-related" evidence="2">
    <location>
        <begin position="86"/>
        <end position="450"/>
    </location>
</feature>
<dbReference type="PANTHER" id="PTHR43135">
    <property type="entry name" value="ALPHA-D-RIBOSE 1-METHYLPHOSPHONATE 5-TRIPHOSPHATE DIPHOSPHATASE"/>
    <property type="match status" value="1"/>
</dbReference>
<proteinExistence type="predicted"/>
<dbReference type="InterPro" id="IPR032466">
    <property type="entry name" value="Metal_Hydrolase"/>
</dbReference>
<dbReference type="PANTHER" id="PTHR43135:SF3">
    <property type="entry name" value="ALPHA-D-RIBOSE 1-METHYLPHOSPHONATE 5-TRIPHOSPHATE DIPHOSPHATASE"/>
    <property type="match status" value="1"/>
</dbReference>
<dbReference type="InterPro" id="IPR011059">
    <property type="entry name" value="Metal-dep_hydrolase_composite"/>
</dbReference>
<protein>
    <submittedName>
        <fullName evidence="3">Amidohydrolase family protein</fullName>
    </submittedName>
</protein>
<keyword evidence="4" id="KW-1185">Reference proteome</keyword>
<dbReference type="Gene3D" id="1.20.58.520">
    <property type="entry name" value="Amidohydrolase"/>
    <property type="match status" value="1"/>
</dbReference>
<dbReference type="Pfam" id="PF01979">
    <property type="entry name" value="Amidohydro_1"/>
    <property type="match status" value="1"/>
</dbReference>
<evidence type="ECO:0000259" key="2">
    <source>
        <dbReference type="Pfam" id="PF01979"/>
    </source>
</evidence>
<feature type="chain" id="PRO_5046212625" evidence="1">
    <location>
        <begin position="27"/>
        <end position="465"/>
    </location>
</feature>
<dbReference type="EMBL" id="CP043494">
    <property type="protein sequence ID" value="WNG45167.1"/>
    <property type="molecule type" value="Genomic_DNA"/>
</dbReference>
<dbReference type="InterPro" id="IPR057744">
    <property type="entry name" value="OTAase-like"/>
</dbReference>
<name>A0ABY9WMX9_9BACT</name>
<gene>
    <name evidence="3" type="ORF">F0U60_14415</name>
</gene>
<dbReference type="InterPro" id="IPR006680">
    <property type="entry name" value="Amidohydro-rel"/>
</dbReference>
<dbReference type="CDD" id="cd01299">
    <property type="entry name" value="Met_dep_hydrolase_A"/>
    <property type="match status" value="1"/>
</dbReference>
<dbReference type="Gene3D" id="2.30.40.10">
    <property type="entry name" value="Urease, subunit C, domain 1"/>
    <property type="match status" value="1"/>
</dbReference>
<evidence type="ECO:0000313" key="4">
    <source>
        <dbReference type="Proteomes" id="UP001611383"/>
    </source>
</evidence>
<dbReference type="Proteomes" id="UP001611383">
    <property type="component" value="Chromosome"/>
</dbReference>
<dbReference type="InterPro" id="IPR051781">
    <property type="entry name" value="Metallo-dep_Hydrolase"/>
</dbReference>
<feature type="signal peptide" evidence="1">
    <location>
        <begin position="1"/>
        <end position="26"/>
    </location>
</feature>
<accession>A0ABY9WMX9</accession>
<keyword evidence="1" id="KW-0732">Signal</keyword>
<organism evidence="3 4">
    <name type="scientific">Archangium minus</name>
    <dbReference type="NCBI Taxonomy" id="83450"/>
    <lineage>
        <taxon>Bacteria</taxon>
        <taxon>Pseudomonadati</taxon>
        <taxon>Myxococcota</taxon>
        <taxon>Myxococcia</taxon>
        <taxon>Myxococcales</taxon>
        <taxon>Cystobacterineae</taxon>
        <taxon>Archangiaceae</taxon>
        <taxon>Archangium</taxon>
    </lineage>
</organism>
<dbReference type="SUPFAM" id="SSF51556">
    <property type="entry name" value="Metallo-dependent hydrolases"/>
    <property type="match status" value="1"/>
</dbReference>
<reference evidence="3 4" key="1">
    <citation type="submission" date="2019-08" db="EMBL/GenBank/DDBJ databases">
        <title>Archangium and Cystobacter genomes.</title>
        <authorList>
            <person name="Chen I.-C.K."/>
            <person name="Wielgoss S."/>
        </authorList>
    </citation>
    <scope>NUCLEOTIDE SEQUENCE [LARGE SCALE GENOMIC DNA]</scope>
    <source>
        <strain evidence="3 4">Cbm 6</strain>
    </source>
</reference>